<evidence type="ECO:0000313" key="5">
    <source>
        <dbReference type="EMBL" id="KAJ6219022.1"/>
    </source>
</evidence>
<accession>A0A9Q0M4V1</accession>
<dbReference type="GO" id="GO:0070897">
    <property type="term" value="P:transcription preinitiation complex assembly"/>
    <property type="evidence" value="ECO:0007669"/>
    <property type="project" value="InterPro"/>
</dbReference>
<comment type="caution">
    <text evidence="5">The sequence shown here is derived from an EMBL/GenBank/DDBJ whole genome shotgun (WGS) entry which is preliminary data.</text>
</comment>
<dbReference type="AlphaFoldDB" id="A0A9Q0M4V1"/>
<evidence type="ECO:0000256" key="2">
    <source>
        <dbReference type="ARBA" id="ARBA00023163"/>
    </source>
</evidence>
<sequence>MEPQRRCNECNSDQLDRESIGYVCTNCGNFVSEHDPVIGLRHVEYITSRTYVQSGAIGMKHSAIYDRCKTYMTSVRPNRPPGIKFGVELIRSVGLNINLSKPLRELAIKYFENITSNKQFKMASNNTKTCLAISSIYIVCLNDNNPISLSELFKNTDCKLSHMGALLLRVQKQFPEIYPNKTKKIELYVPECLGNMKLKPTERVKMINDTTKLLSILEEISFVQGFNPIYVVYSALFFVWKSANIDRCKIGCNQFCKTVGIEYKKVIVKRVNYYFKALQDLYRKSPFYNNKDLTPHTISLKLPKMLEMKNILIMNYKQSKQSNLEEEEEEEVEIDEDELHEMIEMVKQSRNDLKNMDEESISDCEIDSYIRSNDEIEEVVDLQTKKLIIAE</sequence>
<dbReference type="Proteomes" id="UP001142055">
    <property type="component" value="Chromosome 2"/>
</dbReference>
<evidence type="ECO:0000256" key="3">
    <source>
        <dbReference type="SAM" id="Coils"/>
    </source>
</evidence>
<dbReference type="Pfam" id="PF21886">
    <property type="entry name" value="BRF2-like_C_cyclin_rpt"/>
    <property type="match status" value="1"/>
</dbReference>
<feature type="domain" description="BRF2-like C-terminal" evidence="4">
    <location>
        <begin position="202"/>
        <end position="307"/>
    </location>
</feature>
<feature type="coiled-coil region" evidence="3">
    <location>
        <begin position="317"/>
        <end position="359"/>
    </location>
</feature>
<keyword evidence="2" id="KW-0804">Transcription</keyword>
<dbReference type="Gene3D" id="1.10.472.170">
    <property type="match status" value="1"/>
</dbReference>
<evidence type="ECO:0000256" key="1">
    <source>
        <dbReference type="ARBA" id="ARBA00023015"/>
    </source>
</evidence>
<dbReference type="InterPro" id="IPR000812">
    <property type="entry name" value="TFIIB"/>
</dbReference>
<dbReference type="GO" id="GO:0097550">
    <property type="term" value="C:transcription preinitiation complex"/>
    <property type="evidence" value="ECO:0007669"/>
    <property type="project" value="TreeGrafter"/>
</dbReference>
<proteinExistence type="predicted"/>
<gene>
    <name evidence="5" type="ORF">RDWZM_004834</name>
</gene>
<dbReference type="PANTHER" id="PTHR11618:SF13">
    <property type="entry name" value="TRANSCRIPTION INITIATION FACTOR IIB"/>
    <property type="match status" value="1"/>
</dbReference>
<keyword evidence="6" id="KW-1185">Reference proteome</keyword>
<dbReference type="OMA" id="DLPHPAY"/>
<organism evidence="5 6">
    <name type="scientific">Blomia tropicalis</name>
    <name type="common">Mite</name>
    <dbReference type="NCBI Taxonomy" id="40697"/>
    <lineage>
        <taxon>Eukaryota</taxon>
        <taxon>Metazoa</taxon>
        <taxon>Ecdysozoa</taxon>
        <taxon>Arthropoda</taxon>
        <taxon>Chelicerata</taxon>
        <taxon>Arachnida</taxon>
        <taxon>Acari</taxon>
        <taxon>Acariformes</taxon>
        <taxon>Sarcoptiformes</taxon>
        <taxon>Astigmata</taxon>
        <taxon>Glycyphagoidea</taxon>
        <taxon>Echimyopodidae</taxon>
        <taxon>Blomia</taxon>
    </lineage>
</organism>
<keyword evidence="3" id="KW-0175">Coiled coil</keyword>
<evidence type="ECO:0000259" key="4">
    <source>
        <dbReference type="Pfam" id="PF21886"/>
    </source>
</evidence>
<name>A0A9Q0M4V1_BLOTA</name>
<dbReference type="EMBL" id="JAPWDV010000002">
    <property type="protein sequence ID" value="KAJ6219022.1"/>
    <property type="molecule type" value="Genomic_DNA"/>
</dbReference>
<dbReference type="OrthoDB" id="2121711at2759"/>
<dbReference type="PANTHER" id="PTHR11618">
    <property type="entry name" value="TRANSCRIPTION INITIATION FACTOR IIB-RELATED"/>
    <property type="match status" value="1"/>
</dbReference>
<dbReference type="InterPro" id="IPR054078">
    <property type="entry name" value="BRF2-like_C"/>
</dbReference>
<dbReference type="GO" id="GO:0005634">
    <property type="term" value="C:nucleus"/>
    <property type="evidence" value="ECO:0007669"/>
    <property type="project" value="TreeGrafter"/>
</dbReference>
<keyword evidence="1" id="KW-0805">Transcription regulation</keyword>
<evidence type="ECO:0000313" key="6">
    <source>
        <dbReference type="Proteomes" id="UP001142055"/>
    </source>
</evidence>
<protein>
    <recommendedName>
        <fullName evidence="4">BRF2-like C-terminal domain-containing protein</fullName>
    </recommendedName>
</protein>
<reference evidence="5" key="1">
    <citation type="submission" date="2022-12" db="EMBL/GenBank/DDBJ databases">
        <title>Genome assemblies of Blomia tropicalis.</title>
        <authorList>
            <person name="Cui Y."/>
        </authorList>
    </citation>
    <scope>NUCLEOTIDE SEQUENCE</scope>
    <source>
        <tissue evidence="5">Adult mites</tissue>
    </source>
</reference>